<gene>
    <name evidence="1" type="ORF">EWM64_g2858</name>
</gene>
<evidence type="ECO:0000313" key="1">
    <source>
        <dbReference type="EMBL" id="TFY81155.1"/>
    </source>
</evidence>
<keyword evidence="2" id="KW-1185">Reference proteome</keyword>
<dbReference type="Proteomes" id="UP000298061">
    <property type="component" value="Unassembled WGS sequence"/>
</dbReference>
<dbReference type="AlphaFoldDB" id="A0A4Z0A339"/>
<organism evidence="1 2">
    <name type="scientific">Hericium alpestre</name>
    <dbReference type="NCBI Taxonomy" id="135208"/>
    <lineage>
        <taxon>Eukaryota</taxon>
        <taxon>Fungi</taxon>
        <taxon>Dikarya</taxon>
        <taxon>Basidiomycota</taxon>
        <taxon>Agaricomycotina</taxon>
        <taxon>Agaricomycetes</taxon>
        <taxon>Russulales</taxon>
        <taxon>Hericiaceae</taxon>
        <taxon>Hericium</taxon>
    </lineage>
</organism>
<comment type="caution">
    <text evidence="1">The sequence shown here is derived from an EMBL/GenBank/DDBJ whole genome shotgun (WGS) entry which is preliminary data.</text>
</comment>
<name>A0A4Z0A339_9AGAM</name>
<dbReference type="EMBL" id="SFCI01000244">
    <property type="protein sequence ID" value="TFY81155.1"/>
    <property type="molecule type" value="Genomic_DNA"/>
</dbReference>
<sequence length="255" mass="28908">MGQCWILLNRDAGETLPYYGKLTEGIWSCPEALVSLLQVKKAVTLLAEPESCSFKLLKMEAKWSGKEFVWKRPPTVPVIDASASVIERLPTEIVNMIANELTEDCINCICFALCSRQLWSAAHGVIETYLHKVNIANSWAGDRLICVGEYMDPHDLLPEGFNEPEDLACFTDDTGCLHNFYDVAEHWPTMSRCFSHHTFIEEGLKDRHVMPYSEDRELWTSFNGPEFSWSPDDDHAIPSSDNPCLLHLKKVSTLL</sequence>
<reference evidence="1 2" key="1">
    <citation type="submission" date="2019-02" db="EMBL/GenBank/DDBJ databases">
        <title>Genome sequencing of the rare red list fungi Hericium alpestre (H. flagellum).</title>
        <authorList>
            <person name="Buettner E."/>
            <person name="Kellner H."/>
        </authorList>
    </citation>
    <scope>NUCLEOTIDE SEQUENCE [LARGE SCALE GENOMIC DNA]</scope>
    <source>
        <strain evidence="1 2">DSM 108284</strain>
    </source>
</reference>
<protein>
    <recommendedName>
        <fullName evidence="3">F-box domain-containing protein</fullName>
    </recommendedName>
</protein>
<accession>A0A4Z0A339</accession>
<evidence type="ECO:0008006" key="3">
    <source>
        <dbReference type="Google" id="ProtNLM"/>
    </source>
</evidence>
<dbReference type="OrthoDB" id="2588098at2759"/>
<evidence type="ECO:0000313" key="2">
    <source>
        <dbReference type="Proteomes" id="UP000298061"/>
    </source>
</evidence>
<proteinExistence type="predicted"/>